<comment type="subcellular location">
    <subcellularLocation>
        <location evidence="1">Cell membrane</location>
        <topology evidence="1">Multi-pass membrane protein</topology>
    </subcellularLocation>
</comment>
<keyword evidence="2" id="KW-1003">Cell membrane</keyword>
<dbReference type="RefSeq" id="XP_028154583.1">
    <property type="nucleotide sequence ID" value="XM_028298782.1"/>
</dbReference>
<dbReference type="AlphaFoldDB" id="A0A6P7HA93"/>
<keyword evidence="4 8" id="KW-1133">Transmembrane helix</keyword>
<evidence type="ECO:0000256" key="7">
    <source>
        <dbReference type="ARBA" id="ARBA00023180"/>
    </source>
</evidence>
<dbReference type="GO" id="GO:0005886">
    <property type="term" value="C:plasma membrane"/>
    <property type="evidence" value="ECO:0007669"/>
    <property type="project" value="UniProtKB-SubCell"/>
</dbReference>
<gene>
    <name evidence="9" type="primary">LOC114348159</name>
</gene>
<accession>A0A6P7HA93</accession>
<organism evidence="9">
    <name type="scientific">Diabrotica virgifera virgifera</name>
    <name type="common">western corn rootworm</name>
    <dbReference type="NCBI Taxonomy" id="50390"/>
    <lineage>
        <taxon>Eukaryota</taxon>
        <taxon>Metazoa</taxon>
        <taxon>Ecdysozoa</taxon>
        <taxon>Arthropoda</taxon>
        <taxon>Hexapoda</taxon>
        <taxon>Insecta</taxon>
        <taxon>Pterygota</taxon>
        <taxon>Neoptera</taxon>
        <taxon>Endopterygota</taxon>
        <taxon>Coleoptera</taxon>
        <taxon>Polyphaga</taxon>
        <taxon>Cucujiformia</taxon>
        <taxon>Chrysomeloidea</taxon>
        <taxon>Chrysomelidae</taxon>
        <taxon>Galerucinae</taxon>
        <taxon>Diabroticina</taxon>
        <taxon>Diabroticites</taxon>
        <taxon>Diabrotica</taxon>
    </lineage>
</organism>
<evidence type="ECO:0000256" key="4">
    <source>
        <dbReference type="ARBA" id="ARBA00022989"/>
    </source>
</evidence>
<evidence type="ECO:0000256" key="2">
    <source>
        <dbReference type="ARBA" id="ARBA00022475"/>
    </source>
</evidence>
<evidence type="ECO:0000256" key="1">
    <source>
        <dbReference type="ARBA" id="ARBA00004651"/>
    </source>
</evidence>
<keyword evidence="3 8" id="KW-0812">Transmembrane</keyword>
<feature type="transmembrane region" description="Helical" evidence="8">
    <location>
        <begin position="212"/>
        <end position="231"/>
    </location>
</feature>
<feature type="transmembrane region" description="Helical" evidence="8">
    <location>
        <begin position="238"/>
        <end position="256"/>
    </location>
</feature>
<feature type="transmembrane region" description="Helical" evidence="8">
    <location>
        <begin position="435"/>
        <end position="455"/>
    </location>
</feature>
<feature type="transmembrane region" description="Helical" evidence="8">
    <location>
        <begin position="185"/>
        <end position="206"/>
    </location>
</feature>
<protein>
    <submittedName>
        <fullName evidence="9">Uncharacterized protein LOC114348159</fullName>
    </submittedName>
</protein>
<proteinExistence type="predicted"/>
<dbReference type="SUPFAM" id="SSF53850">
    <property type="entry name" value="Periplasmic binding protein-like II"/>
    <property type="match status" value="1"/>
</dbReference>
<evidence type="ECO:0000256" key="5">
    <source>
        <dbReference type="ARBA" id="ARBA00023136"/>
    </source>
</evidence>
<evidence type="ECO:0000256" key="3">
    <source>
        <dbReference type="ARBA" id="ARBA00022692"/>
    </source>
</evidence>
<evidence type="ECO:0000256" key="6">
    <source>
        <dbReference type="ARBA" id="ARBA00023170"/>
    </source>
</evidence>
<keyword evidence="7" id="KW-0325">Glycoprotein</keyword>
<dbReference type="PANTHER" id="PTHR42643">
    <property type="entry name" value="IONOTROPIC RECEPTOR 20A-RELATED"/>
    <property type="match status" value="1"/>
</dbReference>
<sequence length="456" mass="52825">MILNSRAKFIFIMNEINKTHLGIFNKYFFLKILIILNRPGMHLFTCSSDKCLPTGDLCLQMRNTEDLFRKRNLKISKLDATWIDFAPFIVSPTEGIHVEVINMIASYLHLNINYVEAQSLINPLAAEPKFKENLYDFSLVPYVNETTQFDKTIPFTEDIPVYVTPRIIIDKKWQIFYREFDNRTWICFSVVIILFYLLFKFIHLIFPYKSNLSVFEIILGVLLGSIGGVNARTVSQKLLLTLFIFFSHLFTTIYRSKMFDMLKTDLSAQLITSRDDILNSNLKIGMPGEQFVGLLQLSQNPFELGLIANDRVINCFNFTACVDRVVFNKDIVTKRLIKAMHFLIPAIYLDSKGRSLIYIIKDPLGVPFHFGILFLKGHPLFEKFNKNILLLKEAGFISHLCKIYENKYERAMILAQHKQALKYSKLQLETLGSTFFMYLFGITASIIVFSIETFVC</sequence>
<name>A0A6P7HA93_DIAVI</name>
<evidence type="ECO:0000256" key="8">
    <source>
        <dbReference type="SAM" id="Phobius"/>
    </source>
</evidence>
<reference evidence="9" key="1">
    <citation type="submission" date="2025-08" db="UniProtKB">
        <authorList>
            <consortium name="RefSeq"/>
        </authorList>
    </citation>
    <scope>IDENTIFICATION</scope>
    <source>
        <tissue evidence="9">Whole insect</tissue>
    </source>
</reference>
<keyword evidence="6" id="KW-0675">Receptor</keyword>
<dbReference type="InParanoid" id="A0A6P7HA93"/>
<dbReference type="PANTHER" id="PTHR42643:SF30">
    <property type="entry name" value="IONOTROPIC RECEPTOR 40A-RELATED"/>
    <property type="match status" value="1"/>
</dbReference>
<evidence type="ECO:0000313" key="9">
    <source>
        <dbReference type="RefSeq" id="XP_028154583.1"/>
    </source>
</evidence>
<keyword evidence="5 8" id="KW-0472">Membrane</keyword>
<dbReference type="InterPro" id="IPR052192">
    <property type="entry name" value="Insect_Ionotropic_Sensory_Rcpt"/>
</dbReference>